<dbReference type="GO" id="GO:0051301">
    <property type="term" value="P:cell division"/>
    <property type="evidence" value="ECO:0007669"/>
    <property type="project" value="UniProtKB-KW"/>
</dbReference>
<dbReference type="InterPro" id="IPR013792">
    <property type="entry name" value="RNA3'P_cycl/enolpyr_Trfase_a/b"/>
</dbReference>
<dbReference type="HAMAP" id="MF_00111">
    <property type="entry name" value="MurA"/>
    <property type="match status" value="1"/>
</dbReference>
<dbReference type="Gene3D" id="3.65.10.10">
    <property type="entry name" value="Enolpyruvate transferase domain"/>
    <property type="match status" value="2"/>
</dbReference>
<protein>
    <recommendedName>
        <fullName evidence="12">UDP-N-acetylglucosamine 1-carboxyvinyltransferase</fullName>
        <ecNumber evidence="12">2.5.1.7</ecNumber>
    </recommendedName>
    <alternativeName>
        <fullName evidence="12">Enoylpyruvate transferase</fullName>
    </alternativeName>
    <alternativeName>
        <fullName evidence="12">UDP-N-acetylglucosamine enolpyruvyl transferase</fullName>
        <shortName evidence="12">EPT</shortName>
    </alternativeName>
</protein>
<dbReference type="Proteomes" id="UP000230859">
    <property type="component" value="Unassembled WGS sequence"/>
</dbReference>
<dbReference type="GO" id="GO:0008360">
    <property type="term" value="P:regulation of cell shape"/>
    <property type="evidence" value="ECO:0007669"/>
    <property type="project" value="UniProtKB-KW"/>
</dbReference>
<comment type="function">
    <text evidence="12">Cell wall formation. Adds enolpyruvyl to UDP-N-acetylglucosamine.</text>
</comment>
<evidence type="ECO:0000256" key="6">
    <source>
        <dbReference type="ARBA" id="ARBA00022960"/>
    </source>
</evidence>
<dbReference type="EMBL" id="PCVY01000065">
    <property type="protein sequence ID" value="PIQ85531.1"/>
    <property type="molecule type" value="Genomic_DNA"/>
</dbReference>
<comment type="subcellular location">
    <subcellularLocation>
        <location evidence="1 12">Cytoplasm</location>
    </subcellularLocation>
</comment>
<dbReference type="GO" id="GO:0071555">
    <property type="term" value="P:cell wall organization"/>
    <property type="evidence" value="ECO:0007669"/>
    <property type="project" value="UniProtKB-KW"/>
</dbReference>
<evidence type="ECO:0000256" key="10">
    <source>
        <dbReference type="ARBA" id="ARBA00038367"/>
    </source>
</evidence>
<feature type="binding site" evidence="12">
    <location>
        <position position="330"/>
    </location>
    <ligand>
        <name>UDP-N-acetyl-alpha-D-glucosamine</name>
        <dbReference type="ChEBI" id="CHEBI:57705"/>
    </ligand>
</feature>
<evidence type="ECO:0000256" key="4">
    <source>
        <dbReference type="ARBA" id="ARBA00022618"/>
    </source>
</evidence>
<feature type="binding site" evidence="12">
    <location>
        <begin position="121"/>
        <end position="125"/>
    </location>
    <ligand>
        <name>UDP-N-acetyl-alpha-D-glucosamine</name>
        <dbReference type="ChEBI" id="CHEBI:57705"/>
    </ligand>
</feature>
<evidence type="ECO:0000256" key="5">
    <source>
        <dbReference type="ARBA" id="ARBA00022679"/>
    </source>
</evidence>
<dbReference type="NCBIfam" id="TIGR01072">
    <property type="entry name" value="murA"/>
    <property type="match status" value="1"/>
</dbReference>
<organism evidence="14 15">
    <name type="scientific">Candidatus Abzuiibacterium crystallinum</name>
    <dbReference type="NCBI Taxonomy" id="1974748"/>
    <lineage>
        <taxon>Bacteria</taxon>
        <taxon>Pseudomonadati</taxon>
        <taxon>Candidatus Omnitrophota</taxon>
        <taxon>Candidatus Abzuiibacterium</taxon>
    </lineage>
</organism>
<dbReference type="EC" id="2.5.1.7" evidence="12"/>
<comment type="pathway">
    <text evidence="2 12">Cell wall biogenesis; peptidoglycan biosynthesis.</text>
</comment>
<evidence type="ECO:0000256" key="1">
    <source>
        <dbReference type="ARBA" id="ARBA00004496"/>
    </source>
</evidence>
<evidence type="ECO:0000256" key="12">
    <source>
        <dbReference type="HAMAP-Rule" id="MF_00111"/>
    </source>
</evidence>
<keyword evidence="7 12" id="KW-0573">Peptidoglycan synthesis</keyword>
<feature type="binding site" evidence="12">
    <location>
        <begin position="22"/>
        <end position="23"/>
    </location>
    <ligand>
        <name>phosphoenolpyruvate</name>
        <dbReference type="ChEBI" id="CHEBI:58702"/>
    </ligand>
</feature>
<feature type="active site" description="Proton donor" evidence="12">
    <location>
        <position position="116"/>
    </location>
</feature>
<dbReference type="SUPFAM" id="SSF55205">
    <property type="entry name" value="EPT/RTPC-like"/>
    <property type="match status" value="1"/>
</dbReference>
<comment type="catalytic activity">
    <reaction evidence="11 12">
        <text>phosphoenolpyruvate + UDP-N-acetyl-alpha-D-glucosamine = UDP-N-acetyl-3-O-(1-carboxyvinyl)-alpha-D-glucosamine + phosphate</text>
        <dbReference type="Rhea" id="RHEA:18681"/>
        <dbReference type="ChEBI" id="CHEBI:43474"/>
        <dbReference type="ChEBI" id="CHEBI:57705"/>
        <dbReference type="ChEBI" id="CHEBI:58702"/>
        <dbReference type="ChEBI" id="CHEBI:68483"/>
        <dbReference type="EC" id="2.5.1.7"/>
    </reaction>
</comment>
<comment type="caution">
    <text evidence="12">Lacks conserved residue(s) required for the propagation of feature annotation.</text>
</comment>
<dbReference type="CDD" id="cd01555">
    <property type="entry name" value="UdpNAET"/>
    <property type="match status" value="1"/>
</dbReference>
<feature type="binding site" evidence="12">
    <location>
        <position position="308"/>
    </location>
    <ligand>
        <name>UDP-N-acetyl-alpha-D-glucosamine</name>
        <dbReference type="ChEBI" id="CHEBI:57705"/>
    </ligand>
</feature>
<evidence type="ECO:0000256" key="9">
    <source>
        <dbReference type="ARBA" id="ARBA00023316"/>
    </source>
</evidence>
<dbReference type="AlphaFoldDB" id="A0A2H0LME5"/>
<dbReference type="UniPathway" id="UPA00219"/>
<dbReference type="PANTHER" id="PTHR43783:SF1">
    <property type="entry name" value="UDP-N-ACETYLGLUCOSAMINE 1-CARBOXYVINYLTRANSFERASE"/>
    <property type="match status" value="1"/>
</dbReference>
<dbReference type="GO" id="GO:0009252">
    <property type="term" value="P:peptidoglycan biosynthetic process"/>
    <property type="evidence" value="ECO:0007669"/>
    <property type="project" value="UniProtKB-UniRule"/>
</dbReference>
<evidence type="ECO:0000256" key="2">
    <source>
        <dbReference type="ARBA" id="ARBA00004752"/>
    </source>
</evidence>
<dbReference type="FunFam" id="3.65.10.10:FF:000001">
    <property type="entry name" value="UDP-N-acetylglucosamine 1-carboxyvinyltransferase"/>
    <property type="match status" value="1"/>
</dbReference>
<sequence length="421" mass="44707">MDKIVVKGGKKLSGTVRVSGAKNSALPIMAACLLGSEKSVLEGVPNLRDVQTMCRLLRVIGARVIFENDRLEITPFSKMKPVAPYHLVSTMRASVCVLGPLLARLGSAQVSLPGGCVIGARPIDLHLKGLQALGAQIQISHGDVYAGTKGKLQGKEIYLGGAFGSSVLATANVMMAATLAHGVTLIENAASEPEVVDLADFLNKMGAKIEGHGSHLIKIQGVRKLHGANHTIIPDRIEAGTFMVAAAITKGDVTVQNCEPEHLNALIDKLQQAGVSVKRSKGSVRVSRKGRLKPIDVTALPYPGFPTDLQAQIMALMAVTPGISVITEKIYPDRFMHVSELNRMGCRIFLEGSSAIVNGVQKISGAPVMASDLRASAALVLAGLAGEGETHVSRIYHLDRGYERIEEKLSSLGADIRRAKE</sequence>
<dbReference type="PANTHER" id="PTHR43783">
    <property type="entry name" value="UDP-N-ACETYLGLUCOSAMINE 1-CARBOXYVINYLTRANSFERASE"/>
    <property type="match status" value="1"/>
</dbReference>
<keyword evidence="12" id="KW-0670">Pyruvate</keyword>
<dbReference type="GO" id="GO:0005737">
    <property type="term" value="C:cytoplasm"/>
    <property type="evidence" value="ECO:0007669"/>
    <property type="project" value="UniProtKB-SubCell"/>
</dbReference>
<proteinExistence type="inferred from homology"/>
<dbReference type="InterPro" id="IPR001986">
    <property type="entry name" value="Enolpyruvate_Tfrase_dom"/>
</dbReference>
<keyword evidence="8 12" id="KW-0131">Cell cycle</keyword>
<dbReference type="InterPro" id="IPR050068">
    <property type="entry name" value="MurA_subfamily"/>
</dbReference>
<comment type="caution">
    <text evidence="14">The sequence shown here is derived from an EMBL/GenBank/DDBJ whole genome shotgun (WGS) entry which is preliminary data.</text>
</comment>
<keyword evidence="5 12" id="KW-0808">Transferase</keyword>
<evidence type="ECO:0000259" key="13">
    <source>
        <dbReference type="Pfam" id="PF00275"/>
    </source>
</evidence>
<dbReference type="InterPro" id="IPR036968">
    <property type="entry name" value="Enolpyruvate_Tfrase_sf"/>
</dbReference>
<feature type="domain" description="Enolpyruvate transferase" evidence="13">
    <location>
        <begin position="6"/>
        <end position="409"/>
    </location>
</feature>
<dbReference type="GO" id="GO:0008760">
    <property type="term" value="F:UDP-N-acetylglucosamine 1-carboxyvinyltransferase activity"/>
    <property type="evidence" value="ECO:0007669"/>
    <property type="project" value="UniProtKB-UniRule"/>
</dbReference>
<keyword evidence="6 12" id="KW-0133">Cell shape</keyword>
<evidence type="ECO:0000313" key="15">
    <source>
        <dbReference type="Proteomes" id="UP000230859"/>
    </source>
</evidence>
<keyword evidence="9 12" id="KW-0961">Cell wall biogenesis/degradation</keyword>
<comment type="similarity">
    <text evidence="10 12">Belongs to the EPSP synthase family. MurA subfamily.</text>
</comment>
<dbReference type="Pfam" id="PF00275">
    <property type="entry name" value="EPSP_synthase"/>
    <property type="match status" value="1"/>
</dbReference>
<keyword evidence="4 12" id="KW-0132">Cell division</keyword>
<reference evidence="14 15" key="1">
    <citation type="submission" date="2017-09" db="EMBL/GenBank/DDBJ databases">
        <title>Depth-based differentiation of microbial function through sediment-hosted aquifers and enrichment of novel symbionts in the deep terrestrial subsurface.</title>
        <authorList>
            <person name="Probst A.J."/>
            <person name="Ladd B."/>
            <person name="Jarett J.K."/>
            <person name="Geller-Mcgrath D.E."/>
            <person name="Sieber C.M."/>
            <person name="Emerson J.B."/>
            <person name="Anantharaman K."/>
            <person name="Thomas B.C."/>
            <person name="Malmstrom R."/>
            <person name="Stieglmeier M."/>
            <person name="Klingl A."/>
            <person name="Woyke T."/>
            <person name="Ryan C.M."/>
            <person name="Banfield J.F."/>
        </authorList>
    </citation>
    <scope>NUCLEOTIDE SEQUENCE [LARGE SCALE GENOMIC DNA]</scope>
    <source>
        <strain evidence="14">CG11_big_fil_rev_8_21_14_0_20_45_26</strain>
    </source>
</reference>
<name>A0A2H0LME5_9BACT</name>
<accession>A0A2H0LME5</accession>
<dbReference type="NCBIfam" id="NF006873">
    <property type="entry name" value="PRK09369.1"/>
    <property type="match status" value="1"/>
</dbReference>
<dbReference type="GO" id="GO:0019277">
    <property type="term" value="P:UDP-N-acetylgalactosamine biosynthetic process"/>
    <property type="evidence" value="ECO:0007669"/>
    <property type="project" value="InterPro"/>
</dbReference>
<evidence type="ECO:0000256" key="3">
    <source>
        <dbReference type="ARBA" id="ARBA00022490"/>
    </source>
</evidence>
<evidence type="ECO:0000256" key="8">
    <source>
        <dbReference type="ARBA" id="ARBA00023306"/>
    </source>
</evidence>
<evidence type="ECO:0000313" key="14">
    <source>
        <dbReference type="EMBL" id="PIQ85531.1"/>
    </source>
</evidence>
<keyword evidence="3 12" id="KW-0963">Cytoplasm</keyword>
<evidence type="ECO:0000256" key="7">
    <source>
        <dbReference type="ARBA" id="ARBA00022984"/>
    </source>
</evidence>
<feature type="binding site" evidence="12">
    <location>
        <position position="92"/>
    </location>
    <ligand>
        <name>UDP-N-acetyl-alpha-D-glucosamine</name>
        <dbReference type="ChEBI" id="CHEBI:57705"/>
    </ligand>
</feature>
<feature type="modified residue" description="2-(S-cysteinyl)pyruvic acid O-phosphothioketal" evidence="12">
    <location>
        <position position="116"/>
    </location>
</feature>
<dbReference type="InterPro" id="IPR005750">
    <property type="entry name" value="UDP_GlcNAc_COvinyl_MurA"/>
</dbReference>
<evidence type="ECO:0000256" key="11">
    <source>
        <dbReference type="ARBA" id="ARBA00047527"/>
    </source>
</evidence>
<gene>
    <name evidence="12 14" type="primary">murA</name>
    <name evidence="14" type="ORF">COV74_08555</name>
</gene>